<accession>A0A452GVM7</accession>
<dbReference type="SMART" id="SM00275">
    <property type="entry name" value="G_alpha"/>
    <property type="match status" value="1"/>
</dbReference>
<feature type="binding site" evidence="7">
    <location>
        <begin position="257"/>
        <end position="260"/>
    </location>
    <ligand>
        <name>GTP</name>
        <dbReference type="ChEBI" id="CHEBI:37565"/>
    </ligand>
</feature>
<dbReference type="CDD" id="cd00066">
    <property type="entry name" value="G-alpha"/>
    <property type="match status" value="1"/>
</dbReference>
<keyword evidence="10" id="KW-1185">Reference proteome</keyword>
<evidence type="ECO:0000256" key="1">
    <source>
        <dbReference type="ARBA" id="ARBA00022723"/>
    </source>
</evidence>
<organism evidence="9 10">
    <name type="scientific">Gopherus agassizii</name>
    <name type="common">Agassiz's desert tortoise</name>
    <dbReference type="NCBI Taxonomy" id="38772"/>
    <lineage>
        <taxon>Eukaryota</taxon>
        <taxon>Metazoa</taxon>
        <taxon>Chordata</taxon>
        <taxon>Craniata</taxon>
        <taxon>Vertebrata</taxon>
        <taxon>Euteleostomi</taxon>
        <taxon>Archelosauria</taxon>
        <taxon>Testudinata</taxon>
        <taxon>Testudines</taxon>
        <taxon>Cryptodira</taxon>
        <taxon>Durocryptodira</taxon>
        <taxon>Testudinoidea</taxon>
        <taxon>Testudinidae</taxon>
        <taxon>Gopherus</taxon>
    </lineage>
</organism>
<keyword evidence="4 7" id="KW-0342">GTP-binding</keyword>
<dbReference type="Pfam" id="PF00503">
    <property type="entry name" value="G-alpha"/>
    <property type="match status" value="1"/>
</dbReference>
<feature type="binding site" evidence="7">
    <location>
        <begin position="188"/>
        <end position="192"/>
    </location>
    <ligand>
        <name>GTP</name>
        <dbReference type="ChEBI" id="CHEBI:37565"/>
    </ligand>
</feature>
<feature type="binding site" evidence="7">
    <location>
        <position position="314"/>
    </location>
    <ligand>
        <name>GTP</name>
        <dbReference type="ChEBI" id="CHEBI:37565"/>
    </ligand>
</feature>
<evidence type="ECO:0000313" key="9">
    <source>
        <dbReference type="Ensembl" id="ENSGAGP00000005911.1"/>
    </source>
</evidence>
<evidence type="ECO:0000256" key="2">
    <source>
        <dbReference type="ARBA" id="ARBA00022741"/>
    </source>
</evidence>
<name>A0A452GVM7_9SAUR</name>
<dbReference type="GO" id="GO:0050916">
    <property type="term" value="P:sensory perception of sweet taste"/>
    <property type="evidence" value="ECO:0007669"/>
    <property type="project" value="TreeGrafter"/>
</dbReference>
<keyword evidence="2 7" id="KW-0547">Nucleotide-binding</keyword>
<dbReference type="PANTHER" id="PTHR10218">
    <property type="entry name" value="GTP-BINDING PROTEIN ALPHA SUBUNIT"/>
    <property type="match status" value="1"/>
</dbReference>
<evidence type="ECO:0000313" key="10">
    <source>
        <dbReference type="Proteomes" id="UP000291020"/>
    </source>
</evidence>
<dbReference type="GO" id="GO:0005737">
    <property type="term" value="C:cytoplasm"/>
    <property type="evidence" value="ECO:0007669"/>
    <property type="project" value="TreeGrafter"/>
</dbReference>
<dbReference type="Ensembl" id="ENSGAGT00000006894.1">
    <property type="protein sequence ID" value="ENSGAGP00000005911.1"/>
    <property type="gene ID" value="ENSGAGG00000004807.1"/>
</dbReference>
<evidence type="ECO:0000256" key="8">
    <source>
        <dbReference type="PIRSR" id="PIRSR601019-2"/>
    </source>
</evidence>
<keyword evidence="1 8" id="KW-0479">Metal-binding</keyword>
<dbReference type="PRINTS" id="PR00318">
    <property type="entry name" value="GPROTEINA"/>
</dbReference>
<dbReference type="AlphaFoldDB" id="A0A452GVM7"/>
<dbReference type="InterPro" id="IPR001408">
    <property type="entry name" value="Gprotein_alpha_I"/>
</dbReference>
<dbReference type="GO" id="GO:0046872">
    <property type="term" value="F:metal ion binding"/>
    <property type="evidence" value="ECO:0007669"/>
    <property type="project" value="UniProtKB-KW"/>
</dbReference>
<dbReference type="InterPro" id="IPR011025">
    <property type="entry name" value="GproteinA_insert"/>
</dbReference>
<feature type="binding site" evidence="7">
    <location>
        <begin position="138"/>
        <end position="139"/>
    </location>
    <ligand>
        <name>GTP</name>
        <dbReference type="ChEBI" id="CHEBI:37565"/>
    </ligand>
</feature>
<evidence type="ECO:0000256" key="6">
    <source>
        <dbReference type="ARBA" id="ARBA00023288"/>
    </source>
</evidence>
<feature type="binding site" evidence="7">
    <location>
        <begin position="163"/>
        <end position="169"/>
    </location>
    <ligand>
        <name>GTP</name>
        <dbReference type="ChEBI" id="CHEBI:37565"/>
    </ligand>
</feature>
<dbReference type="InterPro" id="IPR027417">
    <property type="entry name" value="P-loop_NTPase"/>
</dbReference>
<dbReference type="GO" id="GO:0001664">
    <property type="term" value="F:G protein-coupled receptor binding"/>
    <property type="evidence" value="ECO:0007669"/>
    <property type="project" value="TreeGrafter"/>
</dbReference>
<evidence type="ECO:0000256" key="3">
    <source>
        <dbReference type="ARBA" id="ARBA00022842"/>
    </source>
</evidence>
<dbReference type="FunFam" id="1.10.400.10:FF:000001">
    <property type="entry name" value="Guanine nucleotide-binding protein G(I) subunit alpha"/>
    <property type="match status" value="1"/>
</dbReference>
<dbReference type="PANTHER" id="PTHR10218:SF66">
    <property type="entry name" value="GUANINE NUCLEOTIDE-BINDING PROTEIN G(T) SUBUNIT ALPHA-3"/>
    <property type="match status" value="1"/>
</dbReference>
<dbReference type="GO" id="GO:0005834">
    <property type="term" value="C:heterotrimeric G-protein complex"/>
    <property type="evidence" value="ECO:0007669"/>
    <property type="project" value="TreeGrafter"/>
</dbReference>
<sequence>MGSGVSSENKESARKSKELEKKLQEDAARDARTVKLLLSVFLFFRIIHKDGFSNQECMEFRSVIYSNILQSILAIVKAMSTLGIDYKNPEDERQLYTMANSLEDGSMTPELSEIIKRLWSDPGIKACFERAAEYQLNDSAVYYLNDLDRLTAPGYVPNDQDVLRSRVKTTGIIETQFSFKDMNFRMFDVGGQRSERKKWIHCFEGVTCIIFCAALSAYDMVLVEDKNVNRMHESLHLFNSICNHKYFATTSIVLFLNKKDLFQEKITKVQLSVCFPEYDGLNTFVDAGNYIKKQFLDLNLKKEDKEIYSHMTCATDTQNIKFVFNAVTDIIIKENLKDCGLF</sequence>
<feature type="binding site" evidence="8">
    <location>
        <position position="169"/>
    </location>
    <ligand>
        <name>Mg(2+)</name>
        <dbReference type="ChEBI" id="CHEBI:18420"/>
    </ligand>
</feature>
<dbReference type="GO" id="GO:0005525">
    <property type="term" value="F:GTP binding"/>
    <property type="evidence" value="ECO:0007669"/>
    <property type="project" value="UniProtKB-KW"/>
</dbReference>
<dbReference type="InterPro" id="IPR001019">
    <property type="entry name" value="Gprotein_alpha_su"/>
</dbReference>
<dbReference type="GO" id="GO:0050908">
    <property type="term" value="P:detection of light stimulus involved in visual perception"/>
    <property type="evidence" value="ECO:0007669"/>
    <property type="project" value="TreeGrafter"/>
</dbReference>
<dbReference type="Gene3D" id="1.10.400.10">
    <property type="entry name" value="GI Alpha 1, domain 2-like"/>
    <property type="match status" value="1"/>
</dbReference>
<dbReference type="GO" id="GO:0007603">
    <property type="term" value="P:phototransduction, visible light"/>
    <property type="evidence" value="ECO:0007669"/>
    <property type="project" value="TreeGrafter"/>
</dbReference>
<dbReference type="Proteomes" id="UP000291020">
    <property type="component" value="Unassembled WGS sequence"/>
</dbReference>
<dbReference type="GO" id="GO:0003924">
    <property type="term" value="F:GTPase activity"/>
    <property type="evidence" value="ECO:0007669"/>
    <property type="project" value="InterPro"/>
</dbReference>
<protein>
    <submittedName>
        <fullName evidence="9">Uncharacterized protein</fullName>
    </submittedName>
</protein>
<reference evidence="10" key="1">
    <citation type="journal article" date="2017" name="PLoS ONE">
        <title>The Agassiz's desert tortoise genome provides a resource for the conservation of a threatened species.</title>
        <authorList>
            <person name="Tollis M."/>
            <person name="DeNardo D.F."/>
            <person name="Cornelius J.A."/>
            <person name="Dolby G.A."/>
            <person name="Edwards T."/>
            <person name="Henen B.T."/>
            <person name="Karl A.E."/>
            <person name="Murphy R.W."/>
            <person name="Kusumi K."/>
        </authorList>
    </citation>
    <scope>NUCLEOTIDE SEQUENCE [LARGE SCALE GENOMIC DNA]</scope>
</reference>
<keyword evidence="6" id="KW-0449">Lipoprotein</keyword>
<dbReference type="FunFam" id="3.40.50.300:FF:000256">
    <property type="entry name" value="Guanine nucleotide-binding protein G(t) subunit alpha"/>
    <property type="match status" value="1"/>
</dbReference>
<proteinExistence type="predicted"/>
<keyword evidence="5" id="KW-0807">Transducer</keyword>
<evidence type="ECO:0000256" key="4">
    <source>
        <dbReference type="ARBA" id="ARBA00023134"/>
    </source>
</evidence>
<reference evidence="9" key="3">
    <citation type="submission" date="2025-09" db="UniProtKB">
        <authorList>
            <consortium name="Ensembl"/>
        </authorList>
    </citation>
    <scope>IDENTIFICATION</scope>
</reference>
<dbReference type="SUPFAM" id="SSF52540">
    <property type="entry name" value="P-loop containing nucleoside triphosphate hydrolases"/>
    <property type="match status" value="1"/>
</dbReference>
<dbReference type="Gene3D" id="3.40.50.300">
    <property type="entry name" value="P-loop containing nucleotide triphosphate hydrolases"/>
    <property type="match status" value="1"/>
</dbReference>
<keyword evidence="3 8" id="KW-0460">Magnesium</keyword>
<dbReference type="GO" id="GO:0031683">
    <property type="term" value="F:G-protein beta/gamma-subunit complex binding"/>
    <property type="evidence" value="ECO:0007669"/>
    <property type="project" value="InterPro"/>
</dbReference>
<dbReference type="STRING" id="38772.ENSGAGP00000005911"/>
<evidence type="ECO:0000256" key="7">
    <source>
        <dbReference type="PIRSR" id="PIRSR601019-1"/>
    </source>
</evidence>
<reference evidence="9" key="2">
    <citation type="submission" date="2025-08" db="UniProtKB">
        <authorList>
            <consortium name="Ensembl"/>
        </authorList>
    </citation>
    <scope>IDENTIFICATION</scope>
</reference>
<dbReference type="PRINTS" id="PR00441">
    <property type="entry name" value="GPROTEINAI"/>
</dbReference>
<dbReference type="SUPFAM" id="SSF47895">
    <property type="entry name" value="Transducin (alpha subunit), insertion domain"/>
    <property type="match status" value="1"/>
</dbReference>
<dbReference type="GO" id="GO:0007188">
    <property type="term" value="P:adenylate cyclase-modulating G protein-coupled receptor signaling pathway"/>
    <property type="evidence" value="ECO:0007669"/>
    <property type="project" value="InterPro"/>
</dbReference>
<evidence type="ECO:0000256" key="5">
    <source>
        <dbReference type="ARBA" id="ARBA00023224"/>
    </source>
</evidence>
<dbReference type="PROSITE" id="PS51882">
    <property type="entry name" value="G_ALPHA"/>
    <property type="match status" value="1"/>
</dbReference>